<evidence type="ECO:0000313" key="2">
    <source>
        <dbReference type="EMBL" id="HJE20589.1"/>
    </source>
</evidence>
<keyword evidence="1" id="KW-0812">Transmembrane</keyword>
<keyword evidence="1" id="KW-0472">Membrane</keyword>
<reference evidence="2" key="1">
    <citation type="journal article" date="2021" name="PeerJ">
        <title>Extensive microbial diversity within the chicken gut microbiome revealed by metagenomics and culture.</title>
        <authorList>
            <person name="Gilroy R."/>
            <person name="Ravi A."/>
            <person name="Getino M."/>
            <person name="Pursley I."/>
            <person name="Horton D.L."/>
            <person name="Alikhan N.F."/>
            <person name="Baker D."/>
            <person name="Gharbi K."/>
            <person name="Hall N."/>
            <person name="Watson M."/>
            <person name="Adriaenssens E.M."/>
            <person name="Foster-Nyarko E."/>
            <person name="Jarju S."/>
            <person name="Secka A."/>
            <person name="Antonio M."/>
            <person name="Oren A."/>
            <person name="Chaudhuri R.R."/>
            <person name="La Ragione R."/>
            <person name="Hildebrand F."/>
            <person name="Pallen M.J."/>
        </authorList>
    </citation>
    <scope>NUCLEOTIDE SEQUENCE</scope>
    <source>
        <strain evidence="2">6019</strain>
    </source>
</reference>
<gene>
    <name evidence="2" type="ORF">K8V35_09570</name>
</gene>
<dbReference type="AlphaFoldDB" id="A0A921DYN4"/>
<dbReference type="InterPro" id="IPR016024">
    <property type="entry name" value="ARM-type_fold"/>
</dbReference>
<keyword evidence="1" id="KW-1133">Transmembrane helix</keyword>
<evidence type="ECO:0008006" key="4">
    <source>
        <dbReference type="Google" id="ProtNLM"/>
    </source>
</evidence>
<organism evidence="2 3">
    <name type="scientific">Aliicoccus persicus</name>
    <dbReference type="NCBI Taxonomy" id="930138"/>
    <lineage>
        <taxon>Bacteria</taxon>
        <taxon>Bacillati</taxon>
        <taxon>Bacillota</taxon>
        <taxon>Bacilli</taxon>
        <taxon>Bacillales</taxon>
        <taxon>Staphylococcaceae</taxon>
        <taxon>Aliicoccus</taxon>
    </lineage>
</organism>
<comment type="caution">
    <text evidence="2">The sequence shown here is derived from an EMBL/GenBank/DDBJ whole genome shotgun (WGS) entry which is preliminary data.</text>
</comment>
<dbReference type="InterPro" id="IPR011989">
    <property type="entry name" value="ARM-like"/>
</dbReference>
<protein>
    <recommendedName>
        <fullName evidence="4">HEAT repeat-containing protein</fullName>
    </recommendedName>
</protein>
<accession>A0A921DYN4</accession>
<evidence type="ECO:0000313" key="3">
    <source>
        <dbReference type="Proteomes" id="UP000763505"/>
    </source>
</evidence>
<evidence type="ECO:0000256" key="1">
    <source>
        <dbReference type="SAM" id="Phobius"/>
    </source>
</evidence>
<dbReference type="EMBL" id="DYYI01000107">
    <property type="protein sequence ID" value="HJE20589.1"/>
    <property type="molecule type" value="Genomic_DNA"/>
</dbReference>
<dbReference type="SUPFAM" id="SSF48371">
    <property type="entry name" value="ARM repeat"/>
    <property type="match status" value="1"/>
</dbReference>
<feature type="transmembrane region" description="Helical" evidence="1">
    <location>
        <begin position="6"/>
        <end position="26"/>
    </location>
</feature>
<name>A0A921DYN4_9STAP</name>
<sequence>MELIYILNIVILVLFLIIIVIATTYIRHYNKHTRLKNAINSYKREHFYAWFDYLYKGTEHPPPFKAYHERRATIEIFFAIVRNATTEQIDVRISKFLSENNMSHYHKALKSPHWAVRVDALSEISTFKIDGYIQVYTDKQIEKFSLEETVLYFTYLSIFDKNRFENLLFTTKRLNEFESKMILNQLDDQYLLDLKETFNTMSVDLQKAYLDIIPHVRDESIVRWLETLIIHDNLEIRIRALKGIHKIGYIENERKYLPLFKADEWQLRMFACRIAPLAGEYFLKNLNECLNDEVKLVRLEAKHQLNRLSIYHVVYSY</sequence>
<reference evidence="2" key="2">
    <citation type="submission" date="2021-09" db="EMBL/GenBank/DDBJ databases">
        <authorList>
            <person name="Gilroy R."/>
        </authorList>
    </citation>
    <scope>NUCLEOTIDE SEQUENCE</scope>
    <source>
        <strain evidence="2">6019</strain>
    </source>
</reference>
<dbReference type="Gene3D" id="1.25.10.10">
    <property type="entry name" value="Leucine-rich Repeat Variant"/>
    <property type="match status" value="1"/>
</dbReference>
<proteinExistence type="predicted"/>
<dbReference type="Proteomes" id="UP000763505">
    <property type="component" value="Unassembled WGS sequence"/>
</dbReference>